<name>A0ABT1W8D8_9PROT</name>
<feature type="transmembrane region" description="Helical" evidence="1">
    <location>
        <begin position="204"/>
        <end position="225"/>
    </location>
</feature>
<keyword evidence="1" id="KW-0812">Transmembrane</keyword>
<comment type="caution">
    <text evidence="2">The sequence shown here is derived from an EMBL/GenBank/DDBJ whole genome shotgun (WGS) entry which is preliminary data.</text>
</comment>
<dbReference type="EMBL" id="JAMSKV010000010">
    <property type="protein sequence ID" value="MCQ8279156.1"/>
    <property type="molecule type" value="Genomic_DNA"/>
</dbReference>
<keyword evidence="1" id="KW-1133">Transmembrane helix</keyword>
<organism evidence="2 3">
    <name type="scientific">Endosaccharibacter trunci</name>
    <dbReference type="NCBI Taxonomy" id="2812733"/>
    <lineage>
        <taxon>Bacteria</taxon>
        <taxon>Pseudomonadati</taxon>
        <taxon>Pseudomonadota</taxon>
        <taxon>Alphaproteobacteria</taxon>
        <taxon>Acetobacterales</taxon>
        <taxon>Acetobacteraceae</taxon>
        <taxon>Endosaccharibacter</taxon>
    </lineage>
</organism>
<evidence type="ECO:0000313" key="2">
    <source>
        <dbReference type="EMBL" id="MCQ8279156.1"/>
    </source>
</evidence>
<gene>
    <name evidence="2" type="ORF">NFI95_11950</name>
</gene>
<feature type="transmembrane region" description="Helical" evidence="1">
    <location>
        <begin position="400"/>
        <end position="420"/>
    </location>
</feature>
<accession>A0ABT1W8D8</accession>
<keyword evidence="1" id="KW-0472">Membrane</keyword>
<dbReference type="Proteomes" id="UP001524587">
    <property type="component" value="Unassembled WGS sequence"/>
</dbReference>
<feature type="transmembrane region" description="Helical" evidence="1">
    <location>
        <begin position="146"/>
        <end position="168"/>
    </location>
</feature>
<dbReference type="RefSeq" id="WP_422864643.1">
    <property type="nucleotide sequence ID" value="NZ_JAMSKV010000010.1"/>
</dbReference>
<feature type="transmembrane region" description="Helical" evidence="1">
    <location>
        <begin position="7"/>
        <end position="29"/>
    </location>
</feature>
<keyword evidence="3" id="KW-1185">Reference proteome</keyword>
<feature type="transmembrane region" description="Helical" evidence="1">
    <location>
        <begin position="357"/>
        <end position="376"/>
    </location>
</feature>
<evidence type="ECO:0008006" key="4">
    <source>
        <dbReference type="Google" id="ProtNLM"/>
    </source>
</evidence>
<reference evidence="2 3" key="1">
    <citation type="submission" date="2022-06" db="EMBL/GenBank/DDBJ databases">
        <title>Endosaccharibacter gen. nov., sp. nov., endophytic bacteria isolated from sugarcane.</title>
        <authorList>
            <person name="Pitiwittayakul N."/>
            <person name="Yukphan P."/>
            <person name="Charoenyingcharoen P."/>
            <person name="Tanasupawat S."/>
        </authorList>
    </citation>
    <scope>NUCLEOTIDE SEQUENCE [LARGE SCALE GENOMIC DNA]</scope>
    <source>
        <strain evidence="2 3">KSS8</strain>
    </source>
</reference>
<feature type="transmembrane region" description="Helical" evidence="1">
    <location>
        <begin position="237"/>
        <end position="265"/>
    </location>
</feature>
<evidence type="ECO:0000313" key="3">
    <source>
        <dbReference type="Proteomes" id="UP001524587"/>
    </source>
</evidence>
<proteinExistence type="predicted"/>
<sequence>MPASSRLLRMLLVLAGAVFSVAVFLRVQIETGFSLVTGDIYDGRIEVSLLQHWFNVIRGLEHWSRTAYFYPLSDTLGCNDGYLLYGLVFSAFRFAGVEPMLASDLVNVVVRLAGYAGFIAMATELFGLSLLWATLGAVLFSVSNGMMLQAAHQQLLSVGFAPILAWMLGRGWRALPTEPIRAAVWGSASGLFYGAWLLTAFYTAWFSTFFVVLWGAILLVSTGRFGEGRRRRVLRRLLCWPVAVTAVITLLSLVPFLHVYLPAAAATGQHSFTEAFAGLPDPGDWLRLGSRNRLFGWLEALLDSGMKQPASGESLVGFTPLLWIAAAVGAVSCWSTVGPTRLPLVSDSGQDGAPRPVWQAMSLALLVSLLLSMKLFDVTAWKLVYRFVPGAAAIRQETRFLLILDLPMVLLALLALRWMATCWPRPVAAAAALLLVMAELNQQGAQALDRPVERRVTERVPPAPAACRSFVVVTRGTQPQAGSPEVDALYHHTVDAMMLAEERAFPTLNGYATFVPPEIAKLNRLPVLPGVLRDYADTHGIEAGLCQLDMDQNRWVVGLTPPPVMPENGFRFAGADTNVKPYLDAGWSWAETDGRWTVGPEAALDMTLPDQDRGRPLHLDLEALPFFPPHAAASPVTVTANGRQIARWLPQPGQQHFTAEIAAGDPAASVLRLRFRIEHPMSPRSVDGTADDRQLGMRFRLLRIVPANSPSD</sequence>
<feature type="transmembrane region" description="Helical" evidence="1">
    <location>
        <begin position="113"/>
        <end position="140"/>
    </location>
</feature>
<evidence type="ECO:0000256" key="1">
    <source>
        <dbReference type="SAM" id="Phobius"/>
    </source>
</evidence>
<protein>
    <recommendedName>
        <fullName evidence="4">YfhO family protein</fullName>
    </recommendedName>
</protein>